<keyword evidence="2" id="KW-0238">DNA-binding</keyword>
<gene>
    <name evidence="7" type="ORF">SAMN05216529_1011</name>
</gene>
<evidence type="ECO:0000256" key="2">
    <source>
        <dbReference type="ARBA" id="ARBA00023125"/>
    </source>
</evidence>
<dbReference type="GO" id="GO:0000150">
    <property type="term" value="F:DNA strand exchange activity"/>
    <property type="evidence" value="ECO:0007669"/>
    <property type="project" value="InterPro"/>
</dbReference>
<evidence type="ECO:0000256" key="5">
    <source>
        <dbReference type="PROSITE-ProRule" id="PRU10137"/>
    </source>
</evidence>
<dbReference type="SUPFAM" id="SSF53041">
    <property type="entry name" value="Resolvase-like"/>
    <property type="match status" value="1"/>
</dbReference>
<dbReference type="InterPro" id="IPR050639">
    <property type="entry name" value="SSR_resolvase"/>
</dbReference>
<dbReference type="OrthoDB" id="9797501at2"/>
<evidence type="ECO:0000256" key="3">
    <source>
        <dbReference type="ARBA" id="ARBA00023172"/>
    </source>
</evidence>
<dbReference type="InterPro" id="IPR006119">
    <property type="entry name" value="Resolv_N"/>
</dbReference>
<dbReference type="Proteomes" id="UP000254051">
    <property type="component" value="Unassembled WGS sequence"/>
</dbReference>
<dbReference type="Pfam" id="PF00239">
    <property type="entry name" value="Resolvase"/>
    <property type="match status" value="1"/>
</dbReference>
<accession>A0A316A1L6</accession>
<name>A0A316A1L6_9FIRM</name>
<evidence type="ECO:0000256" key="4">
    <source>
        <dbReference type="PIRSR" id="PIRSR606118-50"/>
    </source>
</evidence>
<proteinExistence type="predicted"/>
<evidence type="ECO:0000313" key="7">
    <source>
        <dbReference type="EMBL" id="SUQ12041.1"/>
    </source>
</evidence>
<sequence>MYRSFGYVRVSSKDQNVERQLVAMKPLKIPEKNLYVEKISGKDFDRPQYQQLLKNLEEEDVLYVKSIDRLGRNYEDIIEQWRFITKEIGADIVVLDMPLLDTRKGKDLVGTLIADIVLQLLSFVAQSERESIRQRQAEGIAVAKARGVRFGRRSLKIPKSFEKVYWQWKMNEISAREASRRLNVDFKTFKKWCIQRDGCKNKEINAEKGRL</sequence>
<protein>
    <submittedName>
        <fullName evidence="7">Site-specific DNA recombinase</fullName>
    </submittedName>
</protein>
<dbReference type="PROSITE" id="PS00397">
    <property type="entry name" value="RECOMBINASES_1"/>
    <property type="match status" value="1"/>
</dbReference>
<dbReference type="InterPro" id="IPR036162">
    <property type="entry name" value="Resolvase-like_N_sf"/>
</dbReference>
<dbReference type="CDD" id="cd03768">
    <property type="entry name" value="SR_ResInv"/>
    <property type="match status" value="1"/>
</dbReference>
<dbReference type="RefSeq" id="WP_109708184.1">
    <property type="nucleotide sequence ID" value="NZ_QGDS01000001.1"/>
</dbReference>
<dbReference type="GO" id="GO:0003677">
    <property type="term" value="F:DNA binding"/>
    <property type="evidence" value="ECO:0007669"/>
    <property type="project" value="UniProtKB-KW"/>
</dbReference>
<evidence type="ECO:0000259" key="6">
    <source>
        <dbReference type="PROSITE" id="PS51736"/>
    </source>
</evidence>
<keyword evidence="1" id="KW-0229">DNA integration</keyword>
<dbReference type="InterPro" id="IPR006118">
    <property type="entry name" value="Recombinase_CS"/>
</dbReference>
<dbReference type="PROSITE" id="PS51736">
    <property type="entry name" value="RECOMBINASES_3"/>
    <property type="match status" value="1"/>
</dbReference>
<dbReference type="PANTHER" id="PTHR30461">
    <property type="entry name" value="DNA-INVERTASE FROM LAMBDOID PROPHAGE"/>
    <property type="match status" value="1"/>
</dbReference>
<organism evidence="7 8">
    <name type="scientific">Faecalicatena contorta</name>
    <dbReference type="NCBI Taxonomy" id="39482"/>
    <lineage>
        <taxon>Bacteria</taxon>
        <taxon>Bacillati</taxon>
        <taxon>Bacillota</taxon>
        <taxon>Clostridia</taxon>
        <taxon>Lachnospirales</taxon>
        <taxon>Lachnospiraceae</taxon>
        <taxon>Faecalicatena</taxon>
    </lineage>
</organism>
<reference evidence="8" key="1">
    <citation type="submission" date="2017-07" db="EMBL/GenBank/DDBJ databases">
        <authorList>
            <person name="Varghese N."/>
            <person name="Submissions S."/>
        </authorList>
    </citation>
    <scope>NUCLEOTIDE SEQUENCE [LARGE SCALE GENOMIC DNA]</scope>
    <source>
        <strain evidence="8">NLAE-zl-C134</strain>
    </source>
</reference>
<keyword evidence="8" id="KW-1185">Reference proteome</keyword>
<dbReference type="SMART" id="SM00857">
    <property type="entry name" value="Resolvase"/>
    <property type="match status" value="1"/>
</dbReference>
<dbReference type="GO" id="GO:0015074">
    <property type="term" value="P:DNA integration"/>
    <property type="evidence" value="ECO:0007669"/>
    <property type="project" value="UniProtKB-KW"/>
</dbReference>
<dbReference type="AlphaFoldDB" id="A0A316A1L6"/>
<keyword evidence="3" id="KW-0233">DNA recombination</keyword>
<dbReference type="EMBL" id="UHJJ01000001">
    <property type="protein sequence ID" value="SUQ12041.1"/>
    <property type="molecule type" value="Genomic_DNA"/>
</dbReference>
<evidence type="ECO:0000256" key="1">
    <source>
        <dbReference type="ARBA" id="ARBA00022908"/>
    </source>
</evidence>
<feature type="domain" description="Resolvase/invertase-type recombinase catalytic" evidence="6">
    <location>
        <begin position="3"/>
        <end position="147"/>
    </location>
</feature>
<dbReference type="Gene3D" id="3.40.50.1390">
    <property type="entry name" value="Resolvase, N-terminal catalytic domain"/>
    <property type="match status" value="1"/>
</dbReference>
<dbReference type="PANTHER" id="PTHR30461:SF25">
    <property type="entry name" value="RESOLVASE-RELATED"/>
    <property type="match status" value="1"/>
</dbReference>
<evidence type="ECO:0000313" key="8">
    <source>
        <dbReference type="Proteomes" id="UP000254051"/>
    </source>
</evidence>
<feature type="active site" description="O-(5'-phospho-DNA)-serine intermediate" evidence="4 5">
    <location>
        <position position="11"/>
    </location>
</feature>